<evidence type="ECO:0000313" key="3">
    <source>
        <dbReference type="Proteomes" id="UP000251135"/>
    </source>
</evidence>
<dbReference type="InterPro" id="IPR011460">
    <property type="entry name" value="Lcl_C"/>
</dbReference>
<protein>
    <recommendedName>
        <fullName evidence="1">Lcl C-terminal domain-containing protein</fullName>
    </recommendedName>
</protein>
<dbReference type="AlphaFoldDB" id="A0A363D2J4"/>
<comment type="caution">
    <text evidence="2">The sequence shown here is derived from an EMBL/GenBank/DDBJ whole genome shotgun (WGS) entry which is preliminary data.</text>
</comment>
<gene>
    <name evidence="2" type="ORF">B0174_04495</name>
</gene>
<dbReference type="RefSeq" id="WP_108558461.1">
    <property type="nucleotide sequence ID" value="NZ_MUXE01000004.1"/>
</dbReference>
<reference evidence="2 3" key="1">
    <citation type="submission" date="2017-02" db="EMBL/GenBank/DDBJ databases">
        <title>Arcobacter caeni sp. nov, a new Arcobacter species isolated from reclaimed water.</title>
        <authorList>
            <person name="Figueras M.J."/>
            <person name="Perez-Cataluna A."/>
            <person name="Salas-Masso N."/>
        </authorList>
    </citation>
    <scope>NUCLEOTIDE SEQUENCE [LARGE SCALE GENOMIC DNA]</scope>
    <source>
        <strain evidence="2 3">RW17-10</strain>
    </source>
</reference>
<sequence length="144" mass="16906">MRILKIFFFIGLISYLNAEITKQTESILKDTTTNLLWQDTKDSNNEKKNFADAQKYCENLELDGYKNWKLPDFLELFSIVDTKLYNPTLSKEFKFFVSDNYWTSKTFGHGVSGEAFVVNFLSGAFNRELMEDKFYIRCVKSLKN</sequence>
<dbReference type="Proteomes" id="UP000251135">
    <property type="component" value="Unassembled WGS sequence"/>
</dbReference>
<organism evidence="2 3">
    <name type="scientific">Arcobacter caeni</name>
    <dbReference type="NCBI Taxonomy" id="1912877"/>
    <lineage>
        <taxon>Bacteria</taxon>
        <taxon>Pseudomonadati</taxon>
        <taxon>Campylobacterota</taxon>
        <taxon>Epsilonproteobacteria</taxon>
        <taxon>Campylobacterales</taxon>
        <taxon>Arcobacteraceae</taxon>
        <taxon>Arcobacter</taxon>
    </lineage>
</organism>
<feature type="domain" description="Lcl C-terminal" evidence="1">
    <location>
        <begin position="28"/>
        <end position="140"/>
    </location>
</feature>
<evidence type="ECO:0000313" key="2">
    <source>
        <dbReference type="EMBL" id="PUE65586.1"/>
    </source>
</evidence>
<dbReference type="PANTHER" id="PTHR35812:SF1">
    <property type="entry name" value="LIPOPROTEIN"/>
    <property type="match status" value="1"/>
</dbReference>
<dbReference type="EMBL" id="MUXE01000004">
    <property type="protein sequence ID" value="PUE65586.1"/>
    <property type="molecule type" value="Genomic_DNA"/>
</dbReference>
<dbReference type="Pfam" id="PF07603">
    <property type="entry name" value="Lcl_C"/>
    <property type="match status" value="1"/>
</dbReference>
<dbReference type="PANTHER" id="PTHR35812">
    <property type="entry name" value="LIPOPROTEIN"/>
    <property type="match status" value="1"/>
</dbReference>
<dbReference type="OrthoDB" id="9793251at2"/>
<accession>A0A363D2J4</accession>
<proteinExistence type="predicted"/>
<name>A0A363D2J4_9BACT</name>
<evidence type="ECO:0000259" key="1">
    <source>
        <dbReference type="Pfam" id="PF07603"/>
    </source>
</evidence>
<keyword evidence="3" id="KW-1185">Reference proteome</keyword>